<dbReference type="PANTHER" id="PTHR45762:SF3">
    <property type="entry name" value="ZINC-FINGER PROTEIN AT 72D, ISOFORM B"/>
    <property type="match status" value="1"/>
</dbReference>
<dbReference type="GO" id="GO:0003725">
    <property type="term" value="F:double-stranded RNA binding"/>
    <property type="evidence" value="ECO:0007669"/>
    <property type="project" value="TreeGrafter"/>
</dbReference>
<name>T1GS02_MEGSC</name>
<dbReference type="STRING" id="36166.T1GS02"/>
<evidence type="ECO:0000256" key="1">
    <source>
        <dbReference type="SAM" id="MobiDB-lite"/>
    </source>
</evidence>
<dbReference type="InterPro" id="IPR006561">
    <property type="entry name" value="DZF_dom"/>
</dbReference>
<dbReference type="PANTHER" id="PTHR45762">
    <property type="entry name" value="ZINC FINGER RNA-BINDING PROTEIN"/>
    <property type="match status" value="1"/>
</dbReference>
<dbReference type="Proteomes" id="UP000015102">
    <property type="component" value="Unassembled WGS sequence"/>
</dbReference>
<dbReference type="GO" id="GO:0071011">
    <property type="term" value="C:precatalytic spliceosome"/>
    <property type="evidence" value="ECO:0007669"/>
    <property type="project" value="TreeGrafter"/>
</dbReference>
<feature type="region of interest" description="Disordered" evidence="1">
    <location>
        <begin position="69"/>
        <end position="112"/>
    </location>
</feature>
<reference evidence="3" key="2">
    <citation type="submission" date="2015-06" db="UniProtKB">
        <authorList>
            <consortium name="EnsemblMetazoa"/>
        </authorList>
    </citation>
    <scope>IDENTIFICATION</scope>
</reference>
<organism evidence="3 4">
    <name type="scientific">Megaselia scalaris</name>
    <name type="common">Humpbacked fly</name>
    <name type="synonym">Phora scalaris</name>
    <dbReference type="NCBI Taxonomy" id="36166"/>
    <lineage>
        <taxon>Eukaryota</taxon>
        <taxon>Metazoa</taxon>
        <taxon>Ecdysozoa</taxon>
        <taxon>Arthropoda</taxon>
        <taxon>Hexapoda</taxon>
        <taxon>Insecta</taxon>
        <taxon>Pterygota</taxon>
        <taxon>Neoptera</taxon>
        <taxon>Endopterygota</taxon>
        <taxon>Diptera</taxon>
        <taxon>Brachycera</taxon>
        <taxon>Muscomorpha</taxon>
        <taxon>Platypezoidea</taxon>
        <taxon>Phoridae</taxon>
        <taxon>Megaseliini</taxon>
        <taxon>Megaselia</taxon>
    </lineage>
</organism>
<feature type="compositionally biased region" description="Low complexity" evidence="1">
    <location>
        <begin position="103"/>
        <end position="112"/>
    </location>
</feature>
<dbReference type="PROSITE" id="PS51703">
    <property type="entry name" value="DZF"/>
    <property type="match status" value="1"/>
</dbReference>
<proteinExistence type="predicted"/>
<feature type="compositionally biased region" description="Basic and acidic residues" evidence="1">
    <location>
        <begin position="89"/>
        <end position="102"/>
    </location>
</feature>
<dbReference type="HOGENOM" id="CLU_2148713_0_0_1"/>
<evidence type="ECO:0000259" key="2">
    <source>
        <dbReference type="PROSITE" id="PS51703"/>
    </source>
</evidence>
<reference evidence="4" key="1">
    <citation type="submission" date="2013-02" db="EMBL/GenBank/DDBJ databases">
        <authorList>
            <person name="Hughes D."/>
        </authorList>
    </citation>
    <scope>NUCLEOTIDE SEQUENCE</scope>
    <source>
        <strain>Durham</strain>
        <strain evidence="4">NC isolate 2 -- Noor lab</strain>
    </source>
</reference>
<dbReference type="AlphaFoldDB" id="T1GS02"/>
<evidence type="ECO:0000313" key="4">
    <source>
        <dbReference type="Proteomes" id="UP000015102"/>
    </source>
</evidence>
<keyword evidence="4" id="KW-1185">Reference proteome</keyword>
<dbReference type="EnsemblMetazoa" id="MESCA006449-RA">
    <property type="protein sequence ID" value="MESCA006449-PA"/>
    <property type="gene ID" value="MESCA006449"/>
</dbReference>
<dbReference type="Gene3D" id="1.10.1410.40">
    <property type="match status" value="1"/>
</dbReference>
<sequence length="112" mass="12708">MEAISSGILINGPGILDPCEKEPSDALQCLTKQQREDLTICAQEYLRFISFRQIYKVLGMDLLPAMKYPNKPWKMNRKRRRSGGEQNDNDDKGDEKIIKTEGGEVSETTSTK</sequence>
<dbReference type="InterPro" id="IPR049402">
    <property type="entry name" value="DZF_dom_C"/>
</dbReference>
<protein>
    <recommendedName>
        <fullName evidence="2">DZF domain-containing protein</fullName>
    </recommendedName>
</protein>
<dbReference type="Pfam" id="PF20965">
    <property type="entry name" value="DZF_C"/>
    <property type="match status" value="1"/>
</dbReference>
<dbReference type="EMBL" id="CAQQ02148997">
    <property type="status" value="NOT_ANNOTATED_CDS"/>
    <property type="molecule type" value="Genomic_DNA"/>
</dbReference>
<feature type="domain" description="DZF" evidence="2">
    <location>
        <begin position="1"/>
        <end position="104"/>
    </location>
</feature>
<accession>T1GS02</accession>
<dbReference type="GO" id="GO:0003727">
    <property type="term" value="F:single-stranded RNA binding"/>
    <property type="evidence" value="ECO:0007669"/>
    <property type="project" value="TreeGrafter"/>
</dbReference>
<evidence type="ECO:0000313" key="3">
    <source>
        <dbReference type="EnsemblMetazoa" id="MESCA006449-PA"/>
    </source>
</evidence>